<accession>A0AAV2RUI4</accession>
<proteinExistence type="predicted"/>
<gene>
    <name evidence="1" type="ORF">MNOR_LOCUS29571</name>
</gene>
<feature type="non-terminal residue" evidence="1">
    <location>
        <position position="225"/>
    </location>
</feature>
<name>A0AAV2RUI4_MEGNR</name>
<organism evidence="1 2">
    <name type="scientific">Meganyctiphanes norvegica</name>
    <name type="common">Northern krill</name>
    <name type="synonym">Thysanopoda norvegica</name>
    <dbReference type="NCBI Taxonomy" id="48144"/>
    <lineage>
        <taxon>Eukaryota</taxon>
        <taxon>Metazoa</taxon>
        <taxon>Ecdysozoa</taxon>
        <taxon>Arthropoda</taxon>
        <taxon>Crustacea</taxon>
        <taxon>Multicrustacea</taxon>
        <taxon>Malacostraca</taxon>
        <taxon>Eumalacostraca</taxon>
        <taxon>Eucarida</taxon>
        <taxon>Euphausiacea</taxon>
        <taxon>Euphausiidae</taxon>
        <taxon>Meganyctiphanes</taxon>
    </lineage>
</organism>
<comment type="caution">
    <text evidence="1">The sequence shown here is derived from an EMBL/GenBank/DDBJ whole genome shotgun (WGS) entry which is preliminary data.</text>
</comment>
<sequence length="225" mass="24490">SDLLSTDSNGLGITVCIGSPPPVKGKWLTGRGKVIRLCGIRTQACKGNATWAKRSPQRLPLDHASQLGASHKCEMLPLRCAEVDSQICWSSHSRPRKLCVRGVQKAHTRVSQISYRDIMITQHKAGHAPRRAPYSDLLSTDSNGLGITVCIGSPPPVKGKWLTGRGKVIRLCGIRTQACKGNATWAKRSPQRLPLDHASQLGASHKCEMLPLRCAEVDSQLCWSS</sequence>
<evidence type="ECO:0000313" key="2">
    <source>
        <dbReference type="Proteomes" id="UP001497623"/>
    </source>
</evidence>
<dbReference type="EMBL" id="CAXKWB010034503">
    <property type="protein sequence ID" value="CAL4144865.1"/>
    <property type="molecule type" value="Genomic_DNA"/>
</dbReference>
<keyword evidence="2" id="KW-1185">Reference proteome</keyword>
<feature type="non-terminal residue" evidence="1">
    <location>
        <position position="1"/>
    </location>
</feature>
<dbReference type="Proteomes" id="UP001497623">
    <property type="component" value="Unassembled WGS sequence"/>
</dbReference>
<dbReference type="AlphaFoldDB" id="A0AAV2RUI4"/>
<protein>
    <submittedName>
        <fullName evidence="1">Uncharacterized protein</fullName>
    </submittedName>
</protein>
<reference evidence="1 2" key="1">
    <citation type="submission" date="2024-05" db="EMBL/GenBank/DDBJ databases">
        <authorList>
            <person name="Wallberg A."/>
        </authorList>
    </citation>
    <scope>NUCLEOTIDE SEQUENCE [LARGE SCALE GENOMIC DNA]</scope>
</reference>
<evidence type="ECO:0000313" key="1">
    <source>
        <dbReference type="EMBL" id="CAL4144865.1"/>
    </source>
</evidence>